<evidence type="ECO:0000313" key="2">
    <source>
        <dbReference type="Proteomes" id="UP000095401"/>
    </source>
</evidence>
<dbReference type="InterPro" id="IPR025449">
    <property type="entry name" value="JetB"/>
</dbReference>
<proteinExistence type="predicted"/>
<dbReference type="Pfam" id="PF13835">
    <property type="entry name" value="DUF4194"/>
    <property type="match status" value="1"/>
</dbReference>
<dbReference type="RefSeq" id="WP_070078235.1">
    <property type="nucleotide sequence ID" value="NZ_CP017415.1"/>
</dbReference>
<dbReference type="Proteomes" id="UP000095401">
    <property type="component" value="Chromosome"/>
</dbReference>
<keyword evidence="2" id="KW-1185">Reference proteome</keyword>
<organism evidence="1 2">
    <name type="scientific">Acidihalobacter yilgarnensis</name>
    <dbReference type="NCBI Taxonomy" id="2819280"/>
    <lineage>
        <taxon>Bacteria</taxon>
        <taxon>Pseudomonadati</taxon>
        <taxon>Pseudomonadota</taxon>
        <taxon>Gammaproteobacteria</taxon>
        <taxon>Chromatiales</taxon>
        <taxon>Ectothiorhodospiraceae</taxon>
        <taxon>Acidihalobacter</taxon>
    </lineage>
</organism>
<protein>
    <recommendedName>
        <fullName evidence="3">DUF4194 domain-containing protein</fullName>
    </recommendedName>
</protein>
<dbReference type="EMBL" id="CP017415">
    <property type="protein sequence ID" value="AOU97859.1"/>
    <property type="molecule type" value="Genomic_DNA"/>
</dbReference>
<gene>
    <name evidence="1" type="ORF">BI364_07685</name>
</gene>
<sequence length="221" mass="25451">MLIDYLNDGLEKTGVTLDEYRELCLRLLNYGVLCRDESQIEQQLYDRYLRVSGWIDEYLSVVGVRVFHDRRFAYLRLYPPGSRMPGMADAAEEAFANGLRARLRQDEVALLLVLRQQYDKALREGQLDDGGYVTESIESLGIALRNQLGRSLPEKLTDRKRVFERLRKLRLIQYRQDDDLDTGEAGLRIHPMIVAFVTDEALLALEEALPVEPQAEEDDVS</sequence>
<evidence type="ECO:0008006" key="3">
    <source>
        <dbReference type="Google" id="ProtNLM"/>
    </source>
</evidence>
<name>A0A1D8IN09_9GAMM</name>
<reference evidence="2" key="1">
    <citation type="submission" date="2016-09" db="EMBL/GenBank/DDBJ databases">
        <title>Acidihalobacter prosperus F5.</title>
        <authorList>
            <person name="Khaleque H.N."/>
            <person name="Ramsay J.P."/>
            <person name="Kaksonen A.H."/>
            <person name="Boxall N.J."/>
            <person name="Watkin E.L.J."/>
        </authorList>
    </citation>
    <scope>NUCLEOTIDE SEQUENCE [LARGE SCALE GENOMIC DNA]</scope>
    <source>
        <strain evidence="2">F5</strain>
    </source>
</reference>
<dbReference type="AlphaFoldDB" id="A0A1D8IN09"/>
<accession>A0A1D8IN09</accession>
<dbReference type="KEGG" id="aprs:BI364_07685"/>
<evidence type="ECO:0000313" key="1">
    <source>
        <dbReference type="EMBL" id="AOU97859.1"/>
    </source>
</evidence>